<evidence type="ECO:0000256" key="4">
    <source>
        <dbReference type="ARBA" id="ARBA00022989"/>
    </source>
</evidence>
<dbReference type="InterPro" id="IPR050250">
    <property type="entry name" value="Macrolide_Exporter_MacB"/>
</dbReference>
<evidence type="ECO:0000256" key="6">
    <source>
        <dbReference type="ARBA" id="ARBA00038076"/>
    </source>
</evidence>
<dbReference type="EMBL" id="FNAG01000004">
    <property type="protein sequence ID" value="SDD59034.1"/>
    <property type="molecule type" value="Genomic_DNA"/>
</dbReference>
<feature type="transmembrane region" description="Helical" evidence="7">
    <location>
        <begin position="287"/>
        <end position="311"/>
    </location>
</feature>
<comment type="similarity">
    <text evidence="6">Belongs to the ABC-4 integral membrane protein family.</text>
</comment>
<dbReference type="RefSeq" id="WP_143006625.1">
    <property type="nucleotide sequence ID" value="NZ_FNAG01000004.1"/>
</dbReference>
<protein>
    <submittedName>
        <fullName evidence="10">MacB-like core domain-containing protein</fullName>
    </submittedName>
</protein>
<dbReference type="InterPro" id="IPR017800">
    <property type="entry name" value="ADOP"/>
</dbReference>
<feature type="transmembrane region" description="Helical" evidence="7">
    <location>
        <begin position="784"/>
        <end position="806"/>
    </location>
</feature>
<feature type="transmembrane region" description="Helical" evidence="7">
    <location>
        <begin position="753"/>
        <end position="772"/>
    </location>
</feature>
<dbReference type="AlphaFoldDB" id="A0A1G6VZT1"/>
<feature type="domain" description="MacB-like periplasmic core" evidence="9">
    <location>
        <begin position="441"/>
        <end position="667"/>
    </location>
</feature>
<dbReference type="InterPro" id="IPR003838">
    <property type="entry name" value="ABC3_permease_C"/>
</dbReference>
<evidence type="ECO:0000313" key="10">
    <source>
        <dbReference type="EMBL" id="SDD59034.1"/>
    </source>
</evidence>
<keyword evidence="11" id="KW-1185">Reference proteome</keyword>
<organism evidence="10 11">
    <name type="scientific">Aquimonas voraii</name>
    <dbReference type="NCBI Taxonomy" id="265719"/>
    <lineage>
        <taxon>Bacteria</taxon>
        <taxon>Pseudomonadati</taxon>
        <taxon>Pseudomonadota</taxon>
        <taxon>Gammaproteobacteria</taxon>
        <taxon>Lysobacterales</taxon>
        <taxon>Lysobacteraceae</taxon>
        <taxon>Aquimonas</taxon>
    </lineage>
</organism>
<name>A0A1G6VZT1_9GAMM</name>
<evidence type="ECO:0000256" key="7">
    <source>
        <dbReference type="SAM" id="Phobius"/>
    </source>
</evidence>
<feature type="transmembrane region" description="Helical" evidence="7">
    <location>
        <begin position="21"/>
        <end position="44"/>
    </location>
</feature>
<dbReference type="GO" id="GO:0005886">
    <property type="term" value="C:plasma membrane"/>
    <property type="evidence" value="ECO:0007669"/>
    <property type="project" value="UniProtKB-SubCell"/>
</dbReference>
<dbReference type="PANTHER" id="PTHR30572:SF4">
    <property type="entry name" value="ABC TRANSPORTER PERMEASE YTRF"/>
    <property type="match status" value="1"/>
</dbReference>
<dbReference type="PANTHER" id="PTHR30572">
    <property type="entry name" value="MEMBRANE COMPONENT OF TRANSPORTER-RELATED"/>
    <property type="match status" value="1"/>
</dbReference>
<evidence type="ECO:0000256" key="3">
    <source>
        <dbReference type="ARBA" id="ARBA00022692"/>
    </source>
</evidence>
<evidence type="ECO:0000256" key="5">
    <source>
        <dbReference type="ARBA" id="ARBA00023136"/>
    </source>
</evidence>
<evidence type="ECO:0000256" key="2">
    <source>
        <dbReference type="ARBA" id="ARBA00022475"/>
    </source>
</evidence>
<evidence type="ECO:0000256" key="1">
    <source>
        <dbReference type="ARBA" id="ARBA00004651"/>
    </source>
</evidence>
<keyword evidence="5 7" id="KW-0472">Membrane</keyword>
<dbReference type="STRING" id="265719.SAMN04488509_10443"/>
<dbReference type="GO" id="GO:0022857">
    <property type="term" value="F:transmembrane transporter activity"/>
    <property type="evidence" value="ECO:0007669"/>
    <property type="project" value="TreeGrafter"/>
</dbReference>
<feature type="domain" description="ABC3 transporter permease C-terminal" evidence="8">
    <location>
        <begin position="701"/>
        <end position="814"/>
    </location>
</feature>
<dbReference type="OrthoDB" id="6008773at2"/>
<evidence type="ECO:0000313" key="11">
    <source>
        <dbReference type="Proteomes" id="UP000199603"/>
    </source>
</evidence>
<dbReference type="NCBIfam" id="TIGR03434">
    <property type="entry name" value="ADOP"/>
    <property type="match status" value="1"/>
</dbReference>
<dbReference type="Proteomes" id="UP000199603">
    <property type="component" value="Unassembled WGS sequence"/>
</dbReference>
<evidence type="ECO:0000259" key="8">
    <source>
        <dbReference type="Pfam" id="PF02687"/>
    </source>
</evidence>
<gene>
    <name evidence="10" type="ORF">SAMN04488509_10443</name>
</gene>
<feature type="transmembrane region" description="Helical" evidence="7">
    <location>
        <begin position="696"/>
        <end position="722"/>
    </location>
</feature>
<comment type="subcellular location">
    <subcellularLocation>
        <location evidence="1">Cell membrane</location>
        <topology evidence="1">Multi-pass membrane protein</topology>
    </subcellularLocation>
</comment>
<dbReference type="Pfam" id="PF02687">
    <property type="entry name" value="FtsX"/>
    <property type="match status" value="2"/>
</dbReference>
<feature type="transmembrane region" description="Helical" evidence="7">
    <location>
        <begin position="436"/>
        <end position="455"/>
    </location>
</feature>
<sequence length="821" mass="87356">MIGSLLQDLRYSLRGLLARPLFLGIAVLTLGLGIGANTAIFSVMHGLLLRPLPYADGERLVEVFNRYPNMNLDYAGTSIPDYLDRREQAPSIEDMALYTNVSFGLSSSAGTPERLSALKATPSLFSTLGTQAAVGQVFTEAHAEPGSDRVAVLSWNLWRNRFNADPELIGREIRLNGENFRVLGVMPQGFGFPNRNVQLWVPFAFSEQQRSDLERGTEYSASIARLKPGASVEGLAAEIDTIIARNADRLASAGQQGADFAAFLRAGNFKGGARSLRDQQVGEAREVLAILQAAVAMVLLIACANLANLMLIRLHGRRKELTLRSALGAGRGRLALQVLGEALLLALFGGLAGLAVATAAVELMPALGIQPNSADYDIRLDTEVVLFGIGISLLAALLASALPLFSLLRMDIGETLKEGGRSGAGGRRAALSRQGLVVVQMALATTLLIGAGLLLRSFQALSEQSPGFESSGLLTARVDLDAPRHAEADVRARFIDEALARLRALPGVEQAAFTSNLPFSNSNSSGSYSIVGRDTAEGEPNPHGLQRQVAGDYFEALRIPLLAGRYLSEADSAESERVVVIDEILANKYFDGRDAIGQQLRRGGSEVPPATIVGVVGSVTHQQLATTGSKETLYWPTRQATPPFGSFVLRSALPAEQLVPQVREALRAVDPEQPVYDIRSLDERIAISLDQQRAPMLLLGAFAAVSMLLAALGIYGVLAYAVSQRTGELGVRMAIGASAQELLRMVMGQGARLVAVGLGLGLLGAGLFGYAARSQLFGVSAGDPLTYVGVCGFLAAVALAACYLPARRAARTDPMVALRYE</sequence>
<keyword evidence="3 7" id="KW-0812">Transmembrane</keyword>
<evidence type="ECO:0000259" key="9">
    <source>
        <dbReference type="Pfam" id="PF12704"/>
    </source>
</evidence>
<keyword evidence="2" id="KW-1003">Cell membrane</keyword>
<dbReference type="InterPro" id="IPR025857">
    <property type="entry name" value="MacB_PCD"/>
</dbReference>
<accession>A0A1G6VZT1</accession>
<proteinExistence type="inferred from homology"/>
<feature type="transmembrane region" description="Helical" evidence="7">
    <location>
        <begin position="384"/>
        <end position="408"/>
    </location>
</feature>
<feature type="domain" description="ABC3 transporter permease C-terminal" evidence="8">
    <location>
        <begin position="294"/>
        <end position="411"/>
    </location>
</feature>
<feature type="transmembrane region" description="Helical" evidence="7">
    <location>
        <begin position="342"/>
        <end position="364"/>
    </location>
</feature>
<reference evidence="10 11" key="1">
    <citation type="submission" date="2016-10" db="EMBL/GenBank/DDBJ databases">
        <authorList>
            <person name="de Groot N.N."/>
        </authorList>
    </citation>
    <scope>NUCLEOTIDE SEQUENCE [LARGE SCALE GENOMIC DNA]</scope>
    <source>
        <strain evidence="10 11">DSM 16957</strain>
    </source>
</reference>
<keyword evidence="4 7" id="KW-1133">Transmembrane helix</keyword>
<dbReference type="Pfam" id="PF12704">
    <property type="entry name" value="MacB_PCD"/>
    <property type="match status" value="2"/>
</dbReference>
<feature type="domain" description="MacB-like periplasmic core" evidence="9">
    <location>
        <begin position="25"/>
        <end position="241"/>
    </location>
</feature>